<evidence type="ECO:0000256" key="7">
    <source>
        <dbReference type="ARBA" id="ARBA00023288"/>
    </source>
</evidence>
<dbReference type="AlphaFoldDB" id="S5Z2U2"/>
<keyword evidence="3" id="KW-0309">Germination</keyword>
<keyword evidence="7" id="KW-0449">Lipoprotein</keyword>
<evidence type="ECO:0000256" key="1">
    <source>
        <dbReference type="ARBA" id="ARBA00004635"/>
    </source>
</evidence>
<dbReference type="InterPro" id="IPR008844">
    <property type="entry name" value="Spore_GerAC-like"/>
</dbReference>
<dbReference type="Pfam" id="PF05504">
    <property type="entry name" value="Spore_GerAC"/>
    <property type="match status" value="1"/>
</dbReference>
<evidence type="ECO:0000256" key="4">
    <source>
        <dbReference type="ARBA" id="ARBA00022729"/>
    </source>
</evidence>
<evidence type="ECO:0000313" key="10">
    <source>
        <dbReference type="EMBL" id="AGT33354.1"/>
    </source>
</evidence>
<sequence>MRTALLAMAIVAILSGCLRKEILDDINIESAVGFDEAGKDKVRGTILIPVYKKGETANKTLTAVSTTAKDVMEELQYKTSEPLVSGSIETALYGERLARKGIFPFVDQLRRDASIGTRLYLAVVDGTAKHLLEGNYGRQGSGIYLSNLVRQNIEQRDLPKTNLHLFLKSYYADGKDPFLPYVRRAGEDVQVAGVALFRGDRVVDTLKRNDMFYFKIAMDSYSEGTHTIRLDNQNFVSIKNISTKRTISFSGPKTRPSIHIHIALEGVVREYKRGAFTFAVRRSVEKTFAQQIRSKTGALLRCFQEHQIDPVGLGEFAASHYRRFHYRDFYKHYDQLPIRVTADVTIRDSGIIE</sequence>
<dbReference type="KEGG" id="gjf:M493_15690"/>
<name>S5Z2U2_GEOG3</name>
<organism evidence="10 11">
    <name type="scientific">Geobacillus genomosp. 3</name>
    <dbReference type="NCBI Taxonomy" id="1921421"/>
    <lineage>
        <taxon>Bacteria</taxon>
        <taxon>Bacillati</taxon>
        <taxon>Bacillota</taxon>
        <taxon>Bacilli</taxon>
        <taxon>Bacillales</taxon>
        <taxon>Anoxybacillaceae</taxon>
        <taxon>Geobacillus</taxon>
    </lineage>
</organism>
<dbReference type="InterPro" id="IPR057336">
    <property type="entry name" value="GerAC_N"/>
</dbReference>
<protein>
    <submittedName>
        <fullName evidence="10">Spore germination protein XA</fullName>
    </submittedName>
</protein>
<dbReference type="STRING" id="1921421.M493_15690"/>
<dbReference type="PANTHER" id="PTHR35789:SF1">
    <property type="entry name" value="SPORE GERMINATION PROTEIN B3"/>
    <property type="match status" value="1"/>
</dbReference>
<evidence type="ECO:0000256" key="3">
    <source>
        <dbReference type="ARBA" id="ARBA00022544"/>
    </source>
</evidence>
<dbReference type="PROSITE" id="PS51257">
    <property type="entry name" value="PROKAR_LIPOPROTEIN"/>
    <property type="match status" value="1"/>
</dbReference>
<evidence type="ECO:0000259" key="9">
    <source>
        <dbReference type="Pfam" id="PF25198"/>
    </source>
</evidence>
<dbReference type="PANTHER" id="PTHR35789">
    <property type="entry name" value="SPORE GERMINATION PROTEIN B3"/>
    <property type="match status" value="1"/>
</dbReference>
<dbReference type="PATRIC" id="fig|1345697.3.peg.3077"/>
<comment type="similarity">
    <text evidence="2">Belongs to the GerABKC lipoprotein family.</text>
</comment>
<evidence type="ECO:0000313" key="11">
    <source>
        <dbReference type="Proteomes" id="UP000015500"/>
    </source>
</evidence>
<proteinExistence type="inferred from homology"/>
<evidence type="ECO:0000259" key="8">
    <source>
        <dbReference type="Pfam" id="PF05504"/>
    </source>
</evidence>
<evidence type="ECO:0000256" key="2">
    <source>
        <dbReference type="ARBA" id="ARBA00007886"/>
    </source>
</evidence>
<dbReference type="GO" id="GO:0016020">
    <property type="term" value="C:membrane"/>
    <property type="evidence" value="ECO:0007669"/>
    <property type="project" value="UniProtKB-SubCell"/>
</dbReference>
<feature type="domain" description="Spore germination protein N-terminal" evidence="9">
    <location>
        <begin position="21"/>
        <end position="183"/>
    </location>
</feature>
<keyword evidence="4" id="KW-0732">Signal</keyword>
<dbReference type="NCBIfam" id="TIGR02887">
    <property type="entry name" value="spore_ger_x_C"/>
    <property type="match status" value="1"/>
</dbReference>
<evidence type="ECO:0000256" key="6">
    <source>
        <dbReference type="ARBA" id="ARBA00023139"/>
    </source>
</evidence>
<comment type="subcellular location">
    <subcellularLocation>
        <location evidence="1">Membrane</location>
        <topology evidence="1">Lipid-anchor</topology>
    </subcellularLocation>
</comment>
<dbReference type="HOGENOM" id="CLU_051140_3_1_9"/>
<reference evidence="10 11" key="1">
    <citation type="journal article" date="2014" name="Genome Announc.">
        <title>Complete Genome Sequence of the Thermophilic Polychlorinated Biphenyl Degrader Geobacillus sp. Strain JF8 (NBRC 109937).</title>
        <authorList>
            <person name="Shintani M."/>
            <person name="Ohtsubo Y."/>
            <person name="Fukuda K."/>
            <person name="Hosoyama A."/>
            <person name="Ohji S."/>
            <person name="Yamazoe A."/>
            <person name="Fujita N."/>
            <person name="Nagata Y."/>
            <person name="Tsuda M."/>
            <person name="Hatta T."/>
            <person name="Kimbara K."/>
        </authorList>
    </citation>
    <scope>NUCLEOTIDE SEQUENCE [LARGE SCALE GENOMIC DNA]</scope>
    <source>
        <strain evidence="10 11">JF8</strain>
    </source>
</reference>
<keyword evidence="11" id="KW-1185">Reference proteome</keyword>
<dbReference type="Proteomes" id="UP000015500">
    <property type="component" value="Chromosome"/>
</dbReference>
<evidence type="ECO:0000256" key="5">
    <source>
        <dbReference type="ARBA" id="ARBA00023136"/>
    </source>
</evidence>
<dbReference type="Pfam" id="PF25198">
    <property type="entry name" value="Spore_GerAC_N"/>
    <property type="match status" value="1"/>
</dbReference>
<dbReference type="InterPro" id="IPR046953">
    <property type="entry name" value="Spore_GerAC-like_C"/>
</dbReference>
<keyword evidence="6" id="KW-0564">Palmitate</keyword>
<feature type="domain" description="Spore germination GerAC-like C-terminal" evidence="8">
    <location>
        <begin position="193"/>
        <end position="350"/>
    </location>
</feature>
<dbReference type="EMBL" id="CP006254">
    <property type="protein sequence ID" value="AGT33354.1"/>
    <property type="molecule type" value="Genomic_DNA"/>
</dbReference>
<gene>
    <name evidence="10" type="ORF">M493_15690</name>
</gene>
<dbReference type="GO" id="GO:0009847">
    <property type="term" value="P:spore germination"/>
    <property type="evidence" value="ECO:0007669"/>
    <property type="project" value="InterPro"/>
</dbReference>
<accession>S5Z2U2</accession>
<keyword evidence="5" id="KW-0472">Membrane</keyword>
<dbReference type="Gene3D" id="3.30.300.210">
    <property type="entry name" value="Nutrient germinant receptor protein C, domain 3"/>
    <property type="match status" value="1"/>
</dbReference>
<dbReference type="InterPro" id="IPR038501">
    <property type="entry name" value="Spore_GerAC_C_sf"/>
</dbReference>